<reference evidence="1" key="2">
    <citation type="journal article" date="2023" name="Int. J. Mol. Sci.">
        <title>De Novo Assembly and Annotation of 11 Diverse Shrub Willow (Salix) Genomes Reveals Novel Gene Organization in Sex-Linked Regions.</title>
        <authorList>
            <person name="Hyden B."/>
            <person name="Feng K."/>
            <person name="Yates T.B."/>
            <person name="Jawdy S."/>
            <person name="Cereghino C."/>
            <person name="Smart L.B."/>
            <person name="Muchero W."/>
        </authorList>
    </citation>
    <scope>NUCLEOTIDE SEQUENCE</scope>
    <source>
        <tissue evidence="1">Shoot tip</tissue>
    </source>
</reference>
<comment type="caution">
    <text evidence="1">The sequence shown here is derived from an EMBL/GenBank/DDBJ whole genome shotgun (WGS) entry which is preliminary data.</text>
</comment>
<sequence length="99" mass="11548">MDSIIFKLDYWHRPHRRLQHKKKAWESMWAICAMLNGPNNKDTLLGLIAASSKASTLDQLLSFLNPRLPFSPAPFKGARVEDLDPYSSRMLKMGYQLWW</sequence>
<evidence type="ECO:0000313" key="1">
    <source>
        <dbReference type="EMBL" id="KAJ6328174.1"/>
    </source>
</evidence>
<dbReference type="EMBL" id="JAPFFI010000022">
    <property type="protein sequence ID" value="KAJ6328174.1"/>
    <property type="molecule type" value="Genomic_DNA"/>
</dbReference>
<accession>A0ABQ9A8Y1</accession>
<dbReference type="Proteomes" id="UP001141253">
    <property type="component" value="Chromosome 14"/>
</dbReference>
<keyword evidence="2" id="KW-1185">Reference proteome</keyword>
<evidence type="ECO:0000313" key="2">
    <source>
        <dbReference type="Proteomes" id="UP001141253"/>
    </source>
</evidence>
<gene>
    <name evidence="1" type="ORF">OIU77_009962</name>
</gene>
<proteinExistence type="predicted"/>
<name>A0ABQ9A8Y1_9ROSI</name>
<reference evidence="1" key="1">
    <citation type="submission" date="2022-10" db="EMBL/GenBank/DDBJ databases">
        <authorList>
            <person name="Hyden B.L."/>
            <person name="Feng K."/>
            <person name="Yates T."/>
            <person name="Jawdy S."/>
            <person name="Smart L.B."/>
            <person name="Muchero W."/>
        </authorList>
    </citation>
    <scope>NUCLEOTIDE SEQUENCE</scope>
    <source>
        <tissue evidence="1">Shoot tip</tissue>
    </source>
</reference>
<protein>
    <submittedName>
        <fullName evidence="1">Uncharacterized protein</fullName>
    </submittedName>
</protein>
<organism evidence="1 2">
    <name type="scientific">Salix suchowensis</name>
    <dbReference type="NCBI Taxonomy" id="1278906"/>
    <lineage>
        <taxon>Eukaryota</taxon>
        <taxon>Viridiplantae</taxon>
        <taxon>Streptophyta</taxon>
        <taxon>Embryophyta</taxon>
        <taxon>Tracheophyta</taxon>
        <taxon>Spermatophyta</taxon>
        <taxon>Magnoliopsida</taxon>
        <taxon>eudicotyledons</taxon>
        <taxon>Gunneridae</taxon>
        <taxon>Pentapetalae</taxon>
        <taxon>rosids</taxon>
        <taxon>fabids</taxon>
        <taxon>Malpighiales</taxon>
        <taxon>Salicaceae</taxon>
        <taxon>Saliceae</taxon>
        <taxon>Salix</taxon>
    </lineage>
</organism>